<evidence type="ECO:0000256" key="5">
    <source>
        <dbReference type="ARBA" id="ARBA00022840"/>
    </source>
</evidence>
<dbReference type="Pfam" id="PF01202">
    <property type="entry name" value="SKI"/>
    <property type="match status" value="1"/>
</dbReference>
<dbReference type="GO" id="GO:0000287">
    <property type="term" value="F:magnesium ion binding"/>
    <property type="evidence" value="ECO:0007669"/>
    <property type="project" value="UniProtKB-UniRule"/>
</dbReference>
<dbReference type="EMBL" id="BAOP01000010">
    <property type="protein sequence ID" value="GAC79515.1"/>
    <property type="molecule type" value="Genomic_DNA"/>
</dbReference>
<evidence type="ECO:0000256" key="7">
    <source>
        <dbReference type="HAMAP-Rule" id="MF_00109"/>
    </source>
</evidence>
<keyword evidence="1 7" id="KW-0028">Amino-acid biosynthesis</keyword>
<keyword evidence="7" id="KW-0479">Metal-binding</keyword>
<dbReference type="EC" id="2.7.1.71" evidence="7"/>
<comment type="function">
    <text evidence="7">Catalyzes the specific phosphorylation of the 3-hydroxyl group of shikimic acid using ATP as a cosubstrate.</text>
</comment>
<evidence type="ECO:0000256" key="2">
    <source>
        <dbReference type="ARBA" id="ARBA00022679"/>
    </source>
</evidence>
<sequence>MTVVVLAGFMGSGKSTVGRAVADRLGLRFVDTDIEIERRSGRTIPEIFDADGEAGFRAVEADVVRAVLAESTGVVALGGGSPTVQAIREALVGHHVVYLEISADDGFARVNGSNRPLLSSPEPAARYEELLHSRVDAYESVAGFTVDATRPVDDIVTDIIRSLHEAGLPQEDS</sequence>
<dbReference type="InterPro" id="IPR027417">
    <property type="entry name" value="P-loop_NTPase"/>
</dbReference>
<comment type="catalytic activity">
    <reaction evidence="7">
        <text>shikimate + ATP = 3-phosphoshikimate + ADP + H(+)</text>
        <dbReference type="Rhea" id="RHEA:13121"/>
        <dbReference type="ChEBI" id="CHEBI:15378"/>
        <dbReference type="ChEBI" id="CHEBI:30616"/>
        <dbReference type="ChEBI" id="CHEBI:36208"/>
        <dbReference type="ChEBI" id="CHEBI:145989"/>
        <dbReference type="ChEBI" id="CHEBI:456216"/>
        <dbReference type="EC" id="2.7.1.71"/>
    </reaction>
</comment>
<dbReference type="HAMAP" id="MF_00109">
    <property type="entry name" value="Shikimate_kinase"/>
    <property type="match status" value="1"/>
</dbReference>
<dbReference type="CDD" id="cd00464">
    <property type="entry name" value="SK"/>
    <property type="match status" value="1"/>
</dbReference>
<dbReference type="GO" id="GO:0004765">
    <property type="term" value="F:shikimate kinase activity"/>
    <property type="evidence" value="ECO:0007669"/>
    <property type="project" value="UniProtKB-UniRule"/>
</dbReference>
<feature type="binding site" evidence="7">
    <location>
        <position position="33"/>
    </location>
    <ligand>
        <name>substrate</name>
    </ligand>
</feature>
<evidence type="ECO:0000256" key="3">
    <source>
        <dbReference type="ARBA" id="ARBA00022741"/>
    </source>
</evidence>
<keyword evidence="5 7" id="KW-0067">ATP-binding</keyword>
<dbReference type="PANTHER" id="PTHR21087">
    <property type="entry name" value="SHIKIMATE KINASE"/>
    <property type="match status" value="1"/>
</dbReference>
<dbReference type="RefSeq" id="WP_008377980.1">
    <property type="nucleotide sequence ID" value="NZ_BAOP01000010.1"/>
</dbReference>
<organism evidence="8 9">
    <name type="scientific">Gordonia malaquae NBRC 108250</name>
    <dbReference type="NCBI Taxonomy" id="1223542"/>
    <lineage>
        <taxon>Bacteria</taxon>
        <taxon>Bacillati</taxon>
        <taxon>Actinomycetota</taxon>
        <taxon>Actinomycetes</taxon>
        <taxon>Mycobacteriales</taxon>
        <taxon>Gordoniaceae</taxon>
        <taxon>Gordonia</taxon>
    </lineage>
</organism>
<feature type="binding site" evidence="7">
    <location>
        <position position="150"/>
    </location>
    <ligand>
        <name>ATP</name>
        <dbReference type="ChEBI" id="CHEBI:30616"/>
    </ligand>
</feature>
<dbReference type="Proteomes" id="UP000035009">
    <property type="component" value="Unassembled WGS sequence"/>
</dbReference>
<evidence type="ECO:0000313" key="8">
    <source>
        <dbReference type="EMBL" id="GAC79515.1"/>
    </source>
</evidence>
<evidence type="ECO:0000313" key="9">
    <source>
        <dbReference type="Proteomes" id="UP000035009"/>
    </source>
</evidence>
<gene>
    <name evidence="7 8" type="primary">aroK</name>
    <name evidence="8" type="ORF">GM1_010_01050</name>
</gene>
<reference evidence="8 9" key="1">
    <citation type="submission" date="2013-02" db="EMBL/GenBank/DDBJ databases">
        <title>Whole genome shotgun sequence of Gordonia malaquae NBRC 108250.</title>
        <authorList>
            <person name="Yoshida I."/>
            <person name="Hosoyama A."/>
            <person name="Tsuchikane K."/>
            <person name="Ando Y."/>
            <person name="Baba S."/>
            <person name="Ohji S."/>
            <person name="Hamada M."/>
            <person name="Tamura T."/>
            <person name="Yamazoe A."/>
            <person name="Yamazaki S."/>
            <person name="Fujita N."/>
        </authorList>
    </citation>
    <scope>NUCLEOTIDE SEQUENCE [LARGE SCALE GENOMIC DNA]</scope>
    <source>
        <strain evidence="8 9">NBRC 108250</strain>
    </source>
</reference>
<dbReference type="GO" id="GO:0005524">
    <property type="term" value="F:ATP binding"/>
    <property type="evidence" value="ECO:0007669"/>
    <property type="project" value="UniProtKB-UniRule"/>
</dbReference>
<dbReference type="UniPathway" id="UPA00053">
    <property type="reaction ID" value="UER00088"/>
</dbReference>
<feature type="binding site" evidence="7">
    <location>
        <begin position="11"/>
        <end position="16"/>
    </location>
    <ligand>
        <name>ATP</name>
        <dbReference type="ChEBI" id="CHEBI:30616"/>
    </ligand>
</feature>
<protein>
    <recommendedName>
        <fullName evidence="7">Shikimate kinase</fullName>
        <shortName evidence="7">SK</shortName>
        <ecNumber evidence="7">2.7.1.71</ecNumber>
    </recommendedName>
</protein>
<dbReference type="GO" id="GO:0009073">
    <property type="term" value="P:aromatic amino acid family biosynthetic process"/>
    <property type="evidence" value="ECO:0007669"/>
    <property type="project" value="UniProtKB-KW"/>
</dbReference>
<keyword evidence="2 7" id="KW-0808">Transferase</keyword>
<proteinExistence type="inferred from homology"/>
<dbReference type="eggNOG" id="COG0703">
    <property type="taxonomic scope" value="Bacteria"/>
</dbReference>
<keyword evidence="4 7" id="KW-0418">Kinase</keyword>
<dbReference type="GO" id="GO:0008652">
    <property type="term" value="P:amino acid biosynthetic process"/>
    <property type="evidence" value="ECO:0007669"/>
    <property type="project" value="UniProtKB-KW"/>
</dbReference>
<dbReference type="PANTHER" id="PTHR21087:SF16">
    <property type="entry name" value="SHIKIMATE KINASE 1, CHLOROPLASTIC"/>
    <property type="match status" value="1"/>
</dbReference>
<dbReference type="PRINTS" id="PR01100">
    <property type="entry name" value="SHIKIMTKNASE"/>
</dbReference>
<comment type="subcellular location">
    <subcellularLocation>
        <location evidence="7">Cytoplasm</location>
    </subcellularLocation>
</comment>
<evidence type="ECO:0000256" key="1">
    <source>
        <dbReference type="ARBA" id="ARBA00022605"/>
    </source>
</evidence>
<keyword evidence="3 7" id="KW-0547">Nucleotide-binding</keyword>
<evidence type="ECO:0000256" key="6">
    <source>
        <dbReference type="ARBA" id="ARBA00023141"/>
    </source>
</evidence>
<feature type="binding site" evidence="7">
    <location>
        <position position="79"/>
    </location>
    <ligand>
        <name>substrate</name>
    </ligand>
</feature>
<comment type="subunit">
    <text evidence="7">Monomer.</text>
</comment>
<dbReference type="SUPFAM" id="SSF52540">
    <property type="entry name" value="P-loop containing nucleoside triphosphate hydrolases"/>
    <property type="match status" value="1"/>
</dbReference>
<comment type="cofactor">
    <cofactor evidence="7">
        <name>Mg(2+)</name>
        <dbReference type="ChEBI" id="CHEBI:18420"/>
    </cofactor>
    <text evidence="7">Binds 1 Mg(2+) ion per subunit.</text>
</comment>
<evidence type="ECO:0000256" key="4">
    <source>
        <dbReference type="ARBA" id="ARBA00022777"/>
    </source>
</evidence>
<dbReference type="InterPro" id="IPR031322">
    <property type="entry name" value="Shikimate/glucono_kinase"/>
</dbReference>
<dbReference type="Gene3D" id="3.40.50.300">
    <property type="entry name" value="P-loop containing nucleotide triphosphate hydrolases"/>
    <property type="match status" value="1"/>
</dbReference>
<keyword evidence="9" id="KW-1185">Reference proteome</keyword>
<dbReference type="STRING" id="410332.SAMN04488550_2143"/>
<comment type="caution">
    <text evidence="8">The sequence shown here is derived from an EMBL/GenBank/DDBJ whole genome shotgun (WGS) entry which is preliminary data.</text>
</comment>
<dbReference type="InterPro" id="IPR000623">
    <property type="entry name" value="Shikimate_kinase/TSH1"/>
</dbReference>
<accession>M3UJ38</accession>
<comment type="pathway">
    <text evidence="7">Metabolic intermediate biosynthesis; chorismate biosynthesis; chorismate from D-erythrose 4-phosphate and phosphoenolpyruvate: step 5/7.</text>
</comment>
<dbReference type="GO" id="GO:0009423">
    <property type="term" value="P:chorismate biosynthetic process"/>
    <property type="evidence" value="ECO:0007669"/>
    <property type="project" value="UniProtKB-UniRule"/>
</dbReference>
<keyword evidence="7" id="KW-0963">Cytoplasm</keyword>
<feature type="binding site" evidence="7">
    <location>
        <position position="115"/>
    </location>
    <ligand>
        <name>ATP</name>
        <dbReference type="ChEBI" id="CHEBI:30616"/>
    </ligand>
</feature>
<dbReference type="AlphaFoldDB" id="M3UJ38"/>
<keyword evidence="7" id="KW-0460">Magnesium</keyword>
<feature type="binding site" evidence="7">
    <location>
        <position position="57"/>
    </location>
    <ligand>
        <name>substrate</name>
    </ligand>
</feature>
<name>M3UJ38_GORML</name>
<feature type="binding site" evidence="7">
    <location>
        <position position="134"/>
    </location>
    <ligand>
        <name>substrate</name>
    </ligand>
</feature>
<comment type="similarity">
    <text evidence="7">Belongs to the shikimate kinase family.</text>
</comment>
<keyword evidence="6 7" id="KW-0057">Aromatic amino acid biosynthesis</keyword>
<feature type="binding site" evidence="7">
    <location>
        <position position="15"/>
    </location>
    <ligand>
        <name>Mg(2+)</name>
        <dbReference type="ChEBI" id="CHEBI:18420"/>
    </ligand>
</feature>
<dbReference type="GO" id="GO:0005829">
    <property type="term" value="C:cytosol"/>
    <property type="evidence" value="ECO:0007669"/>
    <property type="project" value="TreeGrafter"/>
</dbReference>